<evidence type="ECO:0000313" key="3">
    <source>
        <dbReference type="Proteomes" id="UP001595956"/>
    </source>
</evidence>
<keyword evidence="1" id="KW-0732">Signal</keyword>
<accession>A0ABW0N5B1</accession>
<keyword evidence="2" id="KW-0482">Metalloprotease</keyword>
<keyword evidence="3" id="KW-1185">Reference proteome</keyword>
<feature type="chain" id="PRO_5045889068" evidence="1">
    <location>
        <begin position="27"/>
        <end position="493"/>
    </location>
</feature>
<sequence length="493" mass="53653">MHLRPALALAASAALAATLAGVPAQAQSGTTTDPGPTSSRAAVQALDEVQAVLGGKSDRDMTLALRDLRTQRDELVGTDRLTADRLLRRPGGDRTRDFDTVRVHWFTGDATSAYVDKVGQIADRVLGVYADAGYRPPMSDGTRGGGSGLLDIYLEDLGNQGLYGYCDSDDPPPSAGPYGAPAYCAFDNNYAEFPTHTPLENLQVTAAHELFHAVQFGYDYYEDGWFMEATATWAEDELYDDVDDNVQYLGESPLAQPRQSMDHFGGMRQYGDWIFFRYLSERFPERAGGLPVIVRRIWERADGSTASAPDDYSIQAVARVLAAQGPGLRRTWARFAAANRRPGATYDEGTANRYPVARLDATFALNGSRRDSGSIRRTIDHLAARTLRLNRSAGMRARTLDLQLDLPRLNRGPGAVATVYRAAGRPTVVTIGLDRYGDAATAVDFGPGVTHVDVTLANAGIGYGRCWRGSSWSCQGTPQDDDLPFRLRATAVR</sequence>
<keyword evidence="2" id="KW-0645">Protease</keyword>
<dbReference type="RefSeq" id="WP_345179840.1">
    <property type="nucleotide sequence ID" value="NZ_BAABFQ010000007.1"/>
</dbReference>
<dbReference type="Proteomes" id="UP001595956">
    <property type="component" value="Unassembled WGS sequence"/>
</dbReference>
<dbReference type="EMBL" id="JBHSMD010000004">
    <property type="protein sequence ID" value="MFC5494147.1"/>
    <property type="molecule type" value="Genomic_DNA"/>
</dbReference>
<organism evidence="2 3">
    <name type="scientific">Nocardioides caricicola</name>
    <dbReference type="NCBI Taxonomy" id="634770"/>
    <lineage>
        <taxon>Bacteria</taxon>
        <taxon>Bacillati</taxon>
        <taxon>Actinomycetota</taxon>
        <taxon>Actinomycetes</taxon>
        <taxon>Propionibacteriales</taxon>
        <taxon>Nocardioidaceae</taxon>
        <taxon>Nocardioides</taxon>
    </lineage>
</organism>
<keyword evidence="2" id="KW-0378">Hydrolase</keyword>
<gene>
    <name evidence="2" type="ORF">ACFPKY_13600</name>
</gene>
<comment type="caution">
    <text evidence="2">The sequence shown here is derived from an EMBL/GenBank/DDBJ whole genome shotgun (WGS) entry which is preliminary data.</text>
</comment>
<dbReference type="GO" id="GO:0008237">
    <property type="term" value="F:metallopeptidase activity"/>
    <property type="evidence" value="ECO:0007669"/>
    <property type="project" value="UniProtKB-KW"/>
</dbReference>
<name>A0ABW0N5B1_9ACTN</name>
<dbReference type="NCBIfam" id="NF045524">
    <property type="entry name" value="MXAN_6640_HExxH"/>
    <property type="match status" value="1"/>
</dbReference>
<reference evidence="3" key="1">
    <citation type="journal article" date="2019" name="Int. J. Syst. Evol. Microbiol.">
        <title>The Global Catalogue of Microorganisms (GCM) 10K type strain sequencing project: providing services to taxonomists for standard genome sequencing and annotation.</title>
        <authorList>
            <consortium name="The Broad Institute Genomics Platform"/>
            <consortium name="The Broad Institute Genome Sequencing Center for Infectious Disease"/>
            <person name="Wu L."/>
            <person name="Ma J."/>
        </authorList>
    </citation>
    <scope>NUCLEOTIDE SEQUENCE [LARGE SCALE GENOMIC DNA]</scope>
    <source>
        <strain evidence="3">KACC 13778</strain>
    </source>
</reference>
<evidence type="ECO:0000256" key="1">
    <source>
        <dbReference type="SAM" id="SignalP"/>
    </source>
</evidence>
<feature type="signal peptide" evidence="1">
    <location>
        <begin position="1"/>
        <end position="26"/>
    </location>
</feature>
<evidence type="ECO:0000313" key="2">
    <source>
        <dbReference type="EMBL" id="MFC5494147.1"/>
    </source>
</evidence>
<protein>
    <submittedName>
        <fullName evidence="2">MXAN_6640 family putative metalloprotease</fullName>
    </submittedName>
</protein>
<proteinExistence type="predicted"/>